<proteinExistence type="predicted"/>
<dbReference type="Pfam" id="PF01253">
    <property type="entry name" value="SUI1"/>
    <property type="match status" value="1"/>
</dbReference>
<feature type="domain" description="SUI1" evidence="2">
    <location>
        <begin position="526"/>
        <end position="605"/>
    </location>
</feature>
<dbReference type="PROSITE" id="PS50890">
    <property type="entry name" value="PUA"/>
    <property type="match status" value="1"/>
</dbReference>
<dbReference type="InterPro" id="IPR041366">
    <property type="entry name" value="Pre-PUA"/>
</dbReference>
<evidence type="ECO:0000313" key="4">
    <source>
        <dbReference type="Proteomes" id="UP000311382"/>
    </source>
</evidence>
<dbReference type="InterPro" id="IPR039757">
    <property type="entry name" value="EIF2D"/>
</dbReference>
<dbReference type="Pfam" id="PF17832">
    <property type="entry name" value="Pre-PUA"/>
    <property type="match status" value="1"/>
</dbReference>
<reference evidence="3 4" key="1">
    <citation type="submission" date="2019-03" db="EMBL/GenBank/DDBJ databases">
        <title>Rhodosporidium diobovatum UCD-FST 08-225 genome sequencing, assembly, and annotation.</title>
        <authorList>
            <person name="Fakankun I.U."/>
            <person name="Fristensky B."/>
            <person name="Levin D.B."/>
        </authorList>
    </citation>
    <scope>NUCLEOTIDE SEQUENCE [LARGE SCALE GENOMIC DNA]</scope>
    <source>
        <strain evidence="3 4">UCD-FST 08-225</strain>
    </source>
</reference>
<dbReference type="InterPro" id="IPR057429">
    <property type="entry name" value="WH_eIF2D"/>
</dbReference>
<name>A0A5C5G536_9BASI</name>
<dbReference type="PROSITE" id="PS50296">
    <property type="entry name" value="SUI1"/>
    <property type="match status" value="1"/>
</dbReference>
<dbReference type="GO" id="GO:0001731">
    <property type="term" value="P:formation of translation preinitiation complex"/>
    <property type="evidence" value="ECO:0007669"/>
    <property type="project" value="InterPro"/>
</dbReference>
<dbReference type="SUPFAM" id="SSF55159">
    <property type="entry name" value="eIF1-like"/>
    <property type="match status" value="1"/>
</dbReference>
<dbReference type="InterPro" id="IPR036877">
    <property type="entry name" value="SUI1_dom_sf"/>
</dbReference>
<dbReference type="OrthoDB" id="199771at2759"/>
<dbReference type="GO" id="GO:0003743">
    <property type="term" value="F:translation initiation factor activity"/>
    <property type="evidence" value="ECO:0007669"/>
    <property type="project" value="InterPro"/>
</dbReference>
<keyword evidence="4" id="KW-1185">Reference proteome</keyword>
<comment type="caution">
    <text evidence="3">The sequence shown here is derived from an EMBL/GenBank/DDBJ whole genome shotgun (WGS) entry which is preliminary data.</text>
</comment>
<dbReference type="PANTHER" id="PTHR12217:SF4">
    <property type="entry name" value="EUKARYOTIC TRANSLATION INITIATION FACTOR 2D"/>
    <property type="match status" value="1"/>
</dbReference>
<feature type="compositionally biased region" description="Low complexity" evidence="1">
    <location>
        <begin position="198"/>
        <end position="213"/>
    </location>
</feature>
<feature type="region of interest" description="Disordered" evidence="1">
    <location>
        <begin position="190"/>
        <end position="216"/>
    </location>
</feature>
<dbReference type="Proteomes" id="UP000311382">
    <property type="component" value="Unassembled WGS sequence"/>
</dbReference>
<dbReference type="InterPro" id="IPR001950">
    <property type="entry name" value="SUI1"/>
</dbReference>
<dbReference type="AlphaFoldDB" id="A0A5C5G536"/>
<dbReference type="PANTHER" id="PTHR12217">
    <property type="entry name" value="EUKARYOTIC TRANSLATION INITIATION FACTOR 2D"/>
    <property type="match status" value="1"/>
</dbReference>
<evidence type="ECO:0000259" key="2">
    <source>
        <dbReference type="PROSITE" id="PS50296"/>
    </source>
</evidence>
<dbReference type="STRING" id="5288.A0A5C5G536"/>
<sequence length="620" mass="65565">MFKRPLATKTSAPVRSSDLRRLRDELSSAFGLPADQAKRLLPDGTLSAKATTHLDEPCTLYLAPGSSDPRVFRPGKGLDGQLVPTCYALDLCPELLPALETAPQVVEHLVSGSGTSSPLPASIQPGDLVAVVVADDPPSRRVVAVGHLGGTRDDVVRMQLSGAEKKGKAVVTLHARGDYLWAAGSGVDAPLPPPPPSSASSSSSSKSAPAARAPEVDDLAENLASSSLAPASAKVLRPEATPPASASASASASAELTPAEVDATLLDALLLAISTTLSSSATFPLPASLLYSSHILPSRPASGPGATAEVKKGSFKKLDRLVKAAAKKGWLATKEVKGEVVVVGVNAAHPDVEALRPYRTLGMEDRAEARREKRDGDEVERRKGEVEVRELWKLSGDGAKELFRHVEHERPPNDLYTTSQLSTLLRRFTESHSLSHPSHRALLLLHPSAHPLGPSALTPSQLSALDLLQRAVLRRGEDPDAVGSERGARGCVGRDEALGRVRGACTAYWGFRRGGEDVVKKGTPPVVRVQIKNVGKRQVTLVSGHEAWELFSSEELAEELKHRSASSTSIQPLAGSAKKGGTPKVEIMCQGTHDALVVKLLTARGIPRALVDVDLSRSKK</sequence>
<evidence type="ECO:0000256" key="1">
    <source>
        <dbReference type="SAM" id="MobiDB-lite"/>
    </source>
</evidence>
<protein>
    <recommendedName>
        <fullName evidence="2">SUI1 domain-containing protein</fullName>
    </recommendedName>
</protein>
<dbReference type="Gene3D" id="3.30.780.10">
    <property type="entry name" value="SUI1-like domain"/>
    <property type="match status" value="1"/>
</dbReference>
<gene>
    <name evidence="3" type="ORF">DMC30DRAFT_443835</name>
</gene>
<dbReference type="EMBL" id="SOZI01000005">
    <property type="protein sequence ID" value="TNY24135.1"/>
    <property type="molecule type" value="Genomic_DNA"/>
</dbReference>
<evidence type="ECO:0000313" key="3">
    <source>
        <dbReference type="EMBL" id="TNY24135.1"/>
    </source>
</evidence>
<dbReference type="Gene3D" id="3.10.400.20">
    <property type="match status" value="1"/>
</dbReference>
<accession>A0A5C5G536</accession>
<dbReference type="Pfam" id="PF25304">
    <property type="entry name" value="WHD_eIF2D"/>
    <property type="match status" value="1"/>
</dbReference>
<organism evidence="3 4">
    <name type="scientific">Rhodotorula diobovata</name>
    <dbReference type="NCBI Taxonomy" id="5288"/>
    <lineage>
        <taxon>Eukaryota</taxon>
        <taxon>Fungi</taxon>
        <taxon>Dikarya</taxon>
        <taxon>Basidiomycota</taxon>
        <taxon>Pucciniomycotina</taxon>
        <taxon>Microbotryomycetes</taxon>
        <taxon>Sporidiobolales</taxon>
        <taxon>Sporidiobolaceae</taxon>
        <taxon>Rhodotorula</taxon>
    </lineage>
</organism>